<comment type="caution">
    <text evidence="2">The sequence shown here is derived from an EMBL/GenBank/DDBJ whole genome shotgun (WGS) entry which is preliminary data.</text>
</comment>
<organism evidence="2 3">
    <name type="scientific">Natrinema altunense</name>
    <dbReference type="NCBI Taxonomy" id="222984"/>
    <lineage>
        <taxon>Archaea</taxon>
        <taxon>Methanobacteriati</taxon>
        <taxon>Methanobacteriota</taxon>
        <taxon>Stenosarchaea group</taxon>
        <taxon>Halobacteria</taxon>
        <taxon>Halobacteriales</taxon>
        <taxon>Natrialbaceae</taxon>
        <taxon>Natrinema</taxon>
    </lineage>
</organism>
<dbReference type="Proteomes" id="UP000292704">
    <property type="component" value="Unassembled WGS sequence"/>
</dbReference>
<feature type="compositionally biased region" description="Acidic residues" evidence="1">
    <location>
        <begin position="61"/>
        <end position="73"/>
    </location>
</feature>
<dbReference type="RefSeq" id="WP_130170293.1">
    <property type="nucleotide sequence ID" value="NZ_SHMR01000001.1"/>
</dbReference>
<evidence type="ECO:0000313" key="2">
    <source>
        <dbReference type="EMBL" id="RZH69458.1"/>
    </source>
</evidence>
<sequence>MTFNRRRFLAGTAIATIASAGCLQADDGSGTGNGNGNGSGNGDDDSEPTTAVPEEPRVDDPPYDIEEQPSDPEEWNQLYLCENMSGDSDLEFQTVPAPRADLLLRTVETKDEAYAVRALTSAAEVREVFELGDGGSDEGPEEPIDAIDFEENVLLVVESGFGSGSVTHHWKRAEATDRGVHLHGCQTTPLKQTHDFVARHSVVRVERPETFELARVSLTVGAERRVHFNSSEGVVTVDAE</sequence>
<proteinExistence type="predicted"/>
<feature type="region of interest" description="Disordered" evidence="1">
    <location>
        <begin position="23"/>
        <end position="73"/>
    </location>
</feature>
<dbReference type="OrthoDB" id="206283at2157"/>
<dbReference type="AlphaFoldDB" id="A0A482XZJ9"/>
<reference evidence="2 3" key="1">
    <citation type="submission" date="2019-02" db="EMBL/GenBank/DDBJ databases">
        <title>Genome analysis provides insights into bioremediation potentialities and Haloocin production by Natrinema altunense strain 4.1R isolated from Chott Douz in Tunisian desert.</title>
        <authorList>
            <person name="Najjari A."/>
            <person name="Youssef N."/>
            <person name="Ben Dhia O."/>
            <person name="Ferjani R."/>
            <person name="El Hidri D."/>
            <person name="Ouzari H.I."/>
            <person name="Cherif A."/>
        </authorList>
    </citation>
    <scope>NUCLEOTIDE SEQUENCE [LARGE SCALE GENOMIC DNA]</scope>
    <source>
        <strain evidence="2 3">4.1R</strain>
    </source>
</reference>
<gene>
    <name evidence="2" type="ORF">ELS17_08580</name>
</gene>
<evidence type="ECO:0000256" key="1">
    <source>
        <dbReference type="SAM" id="MobiDB-lite"/>
    </source>
</evidence>
<accession>A0A482XZJ9</accession>
<feature type="compositionally biased region" description="Gly residues" evidence="1">
    <location>
        <begin position="29"/>
        <end position="41"/>
    </location>
</feature>
<name>A0A482XZJ9_9EURY</name>
<dbReference type="PROSITE" id="PS51257">
    <property type="entry name" value="PROKAR_LIPOPROTEIN"/>
    <property type="match status" value="1"/>
</dbReference>
<evidence type="ECO:0000313" key="3">
    <source>
        <dbReference type="Proteomes" id="UP000292704"/>
    </source>
</evidence>
<protein>
    <submittedName>
        <fullName evidence="2">Uncharacterized protein</fullName>
    </submittedName>
</protein>
<dbReference type="EMBL" id="SHMR01000001">
    <property type="protein sequence ID" value="RZH69458.1"/>
    <property type="molecule type" value="Genomic_DNA"/>
</dbReference>